<keyword evidence="1" id="KW-0472">Membrane</keyword>
<dbReference type="EMBL" id="JACSOD020000508">
    <property type="protein sequence ID" value="MBM6500818.1"/>
    <property type="molecule type" value="Genomic_DNA"/>
</dbReference>
<keyword evidence="1" id="KW-0812">Transmembrane</keyword>
<evidence type="ECO:0000313" key="2">
    <source>
        <dbReference type="EMBL" id="MBM6500818.1"/>
    </source>
</evidence>
<keyword evidence="3" id="KW-1185">Reference proteome</keyword>
<dbReference type="RefSeq" id="WP_187656077.1">
    <property type="nucleotide sequence ID" value="NZ_JACSOD020000508.1"/>
</dbReference>
<organism evidence="2 3">
    <name type="scientific">Flavobacterium macrobrachii</name>
    <dbReference type="NCBI Taxonomy" id="591204"/>
    <lineage>
        <taxon>Bacteria</taxon>
        <taxon>Pseudomonadati</taxon>
        <taxon>Bacteroidota</taxon>
        <taxon>Flavobacteriia</taxon>
        <taxon>Flavobacteriales</taxon>
        <taxon>Flavobacteriaceae</taxon>
        <taxon>Flavobacterium</taxon>
    </lineage>
</organism>
<evidence type="ECO:0008006" key="4">
    <source>
        <dbReference type="Google" id="ProtNLM"/>
    </source>
</evidence>
<evidence type="ECO:0000313" key="3">
    <source>
        <dbReference type="Proteomes" id="UP000759529"/>
    </source>
</evidence>
<accession>A0ABS2D0T4</accession>
<protein>
    <recommendedName>
        <fullName evidence="4">AI-2E family transporter</fullName>
    </recommendedName>
</protein>
<feature type="transmembrane region" description="Helical" evidence="1">
    <location>
        <begin position="41"/>
        <end position="65"/>
    </location>
</feature>
<evidence type="ECO:0000256" key="1">
    <source>
        <dbReference type="SAM" id="Phobius"/>
    </source>
</evidence>
<name>A0ABS2D0T4_9FLAO</name>
<keyword evidence="1" id="KW-1133">Transmembrane helix</keyword>
<sequence length="113" mass="13120">MKEFLNNIDSQILISRKIALFTFLLSSLIITTYYFTNFHGIIYLGLFFLLIAVPINTFISFVLIISIFRNKNEIKPILFSLFLILINLPFGLFYMKIGFDIYDAVTYSNGLIN</sequence>
<feature type="transmembrane region" description="Helical" evidence="1">
    <location>
        <begin position="18"/>
        <end position="35"/>
    </location>
</feature>
<comment type="caution">
    <text evidence="2">The sequence shown here is derived from an EMBL/GenBank/DDBJ whole genome shotgun (WGS) entry which is preliminary data.</text>
</comment>
<feature type="transmembrane region" description="Helical" evidence="1">
    <location>
        <begin position="77"/>
        <end position="95"/>
    </location>
</feature>
<proteinExistence type="predicted"/>
<reference evidence="2 3" key="1">
    <citation type="submission" date="2021-02" db="EMBL/GenBank/DDBJ databases">
        <authorList>
            <person name="Jung H.S."/>
            <person name="Chun B.H."/>
            <person name="Jeon C.O."/>
        </authorList>
    </citation>
    <scope>NUCLEOTIDE SEQUENCE [LARGE SCALE GENOMIC DNA]</scope>
    <source>
        <strain evidence="2 3">LMG 25203</strain>
    </source>
</reference>
<dbReference type="Proteomes" id="UP000759529">
    <property type="component" value="Unassembled WGS sequence"/>
</dbReference>
<gene>
    <name evidence="2" type="ORF">H9X54_016125</name>
</gene>